<evidence type="ECO:0000313" key="2">
    <source>
        <dbReference type="EMBL" id="VDK61385.1"/>
    </source>
</evidence>
<dbReference type="SUPFAM" id="SSF50494">
    <property type="entry name" value="Trypsin-like serine proteases"/>
    <property type="match status" value="1"/>
</dbReference>
<dbReference type="Gene3D" id="2.40.10.10">
    <property type="entry name" value="Trypsin-like serine proteases"/>
    <property type="match status" value="1"/>
</dbReference>
<dbReference type="InterPro" id="IPR043504">
    <property type="entry name" value="Peptidase_S1_PA_chymotrypsin"/>
</dbReference>
<dbReference type="EMBL" id="UYRT01023444">
    <property type="protein sequence ID" value="VDK61385.1"/>
    <property type="molecule type" value="Genomic_DNA"/>
</dbReference>
<protein>
    <recommendedName>
        <fullName evidence="1">Peptidase S1 domain-containing protein</fullName>
    </recommendedName>
</protein>
<evidence type="ECO:0000259" key="1">
    <source>
        <dbReference type="Pfam" id="PF00089"/>
    </source>
</evidence>
<name>A0A3P6S3U8_9BILA</name>
<gene>
    <name evidence="2" type="ORF">GPUH_LOCUS8236</name>
</gene>
<dbReference type="GO" id="GO:0006508">
    <property type="term" value="P:proteolysis"/>
    <property type="evidence" value="ECO:0007669"/>
    <property type="project" value="InterPro"/>
</dbReference>
<keyword evidence="3" id="KW-1185">Reference proteome</keyword>
<dbReference type="GO" id="GO:0004252">
    <property type="term" value="F:serine-type endopeptidase activity"/>
    <property type="evidence" value="ECO:0007669"/>
    <property type="project" value="InterPro"/>
</dbReference>
<dbReference type="AlphaFoldDB" id="A0A3P6S3U8"/>
<proteinExistence type="predicted"/>
<dbReference type="Proteomes" id="UP000271098">
    <property type="component" value="Unassembled WGS sequence"/>
</dbReference>
<accession>A0A3P6S3U8</accession>
<evidence type="ECO:0000313" key="3">
    <source>
        <dbReference type="Proteomes" id="UP000271098"/>
    </source>
</evidence>
<dbReference type="InterPro" id="IPR009003">
    <property type="entry name" value="Peptidase_S1_PA"/>
</dbReference>
<dbReference type="OrthoDB" id="5868457at2759"/>
<feature type="domain" description="Peptidase S1" evidence="1">
    <location>
        <begin position="11"/>
        <end position="56"/>
    </location>
</feature>
<sequence>MKLKVIITGYFQGDSGGGLMTQNANGNWVLLGVTSYGSDCEQLLNMSVKPRAQTFTNVRLYSFIIDRFTGMSTPKRQI</sequence>
<dbReference type="Pfam" id="PF00089">
    <property type="entry name" value="Trypsin"/>
    <property type="match status" value="1"/>
</dbReference>
<reference evidence="2 3" key="1">
    <citation type="submission" date="2018-11" db="EMBL/GenBank/DDBJ databases">
        <authorList>
            <consortium name="Pathogen Informatics"/>
        </authorList>
    </citation>
    <scope>NUCLEOTIDE SEQUENCE [LARGE SCALE GENOMIC DNA]</scope>
</reference>
<organism evidence="2 3">
    <name type="scientific">Gongylonema pulchrum</name>
    <dbReference type="NCBI Taxonomy" id="637853"/>
    <lineage>
        <taxon>Eukaryota</taxon>
        <taxon>Metazoa</taxon>
        <taxon>Ecdysozoa</taxon>
        <taxon>Nematoda</taxon>
        <taxon>Chromadorea</taxon>
        <taxon>Rhabditida</taxon>
        <taxon>Spirurina</taxon>
        <taxon>Spiruromorpha</taxon>
        <taxon>Spiruroidea</taxon>
        <taxon>Gongylonematidae</taxon>
        <taxon>Gongylonema</taxon>
    </lineage>
</organism>
<dbReference type="InterPro" id="IPR001254">
    <property type="entry name" value="Trypsin_dom"/>
</dbReference>